<reference evidence="2 3" key="1">
    <citation type="submission" date="2017-03" db="EMBL/GenBank/DDBJ databases">
        <title>Widespread Adenine N6-methylation of Active Genes in Fungi.</title>
        <authorList>
            <consortium name="DOE Joint Genome Institute"/>
            <person name="Mondo S.J."/>
            <person name="Dannebaum R.O."/>
            <person name="Kuo R.C."/>
            <person name="Louie K.B."/>
            <person name="Bewick A.J."/>
            <person name="Labutti K."/>
            <person name="Haridas S."/>
            <person name="Kuo A."/>
            <person name="Salamov A."/>
            <person name="Ahrendt S.R."/>
            <person name="Lau R."/>
            <person name="Bowen B.P."/>
            <person name="Lipzen A."/>
            <person name="Sullivan W."/>
            <person name="Andreopoulos W.B."/>
            <person name="Clum A."/>
            <person name="Lindquist E."/>
            <person name="Daum C."/>
            <person name="Northen T.R."/>
            <person name="Ramamoorthy G."/>
            <person name="Schmitz R.J."/>
            <person name="Gryganskyi A."/>
            <person name="Culley D."/>
            <person name="Magnuson J."/>
            <person name="James T.Y."/>
            <person name="O'Malley M.A."/>
            <person name="Stajich J.E."/>
            <person name="Spatafora J.W."/>
            <person name="Visel A."/>
            <person name="Grigoriev I.V."/>
        </authorList>
    </citation>
    <scope>NUCLEOTIDE SEQUENCE [LARGE SCALE GENOMIC DNA]</scope>
    <source>
        <strain evidence="2 3">NRRL Y-17943</strain>
    </source>
</reference>
<dbReference type="OrthoDB" id="5396at2759"/>
<dbReference type="EMBL" id="NBSH01000007">
    <property type="protein sequence ID" value="ORX36946.1"/>
    <property type="molecule type" value="Genomic_DNA"/>
</dbReference>
<dbReference type="InParanoid" id="A0A1Y1UHH7"/>
<dbReference type="Gene3D" id="3.50.30.50">
    <property type="entry name" value="Putative cyclase"/>
    <property type="match status" value="1"/>
</dbReference>
<dbReference type="PANTHER" id="PTHR34861:SF11">
    <property type="entry name" value="CYCLASE"/>
    <property type="match status" value="1"/>
</dbReference>
<dbReference type="GO" id="GO:0004061">
    <property type="term" value="F:arylformamidase activity"/>
    <property type="evidence" value="ECO:0007669"/>
    <property type="project" value="InterPro"/>
</dbReference>
<evidence type="ECO:0000313" key="3">
    <source>
        <dbReference type="Proteomes" id="UP000193218"/>
    </source>
</evidence>
<proteinExistence type="inferred from homology"/>
<dbReference type="InterPro" id="IPR037175">
    <property type="entry name" value="KFase_sf"/>
</dbReference>
<evidence type="ECO:0000313" key="2">
    <source>
        <dbReference type="EMBL" id="ORX36946.1"/>
    </source>
</evidence>
<keyword evidence="3" id="KW-1185">Reference proteome</keyword>
<dbReference type="PANTHER" id="PTHR34861">
    <property type="match status" value="1"/>
</dbReference>
<comment type="caution">
    <text evidence="2">The sequence shown here is derived from an EMBL/GenBank/DDBJ whole genome shotgun (WGS) entry which is preliminary data.</text>
</comment>
<dbReference type="Proteomes" id="UP000193218">
    <property type="component" value="Unassembled WGS sequence"/>
</dbReference>
<dbReference type="SUPFAM" id="SSF102198">
    <property type="entry name" value="Putative cyclase"/>
    <property type="match status" value="1"/>
</dbReference>
<comment type="similarity">
    <text evidence="1">Belongs to the Cyclase 1 superfamily.</text>
</comment>
<evidence type="ECO:0000256" key="1">
    <source>
        <dbReference type="ARBA" id="ARBA00007865"/>
    </source>
</evidence>
<name>A0A1Y1UHH7_9TREE</name>
<dbReference type="GeneID" id="33560141"/>
<dbReference type="InterPro" id="IPR007325">
    <property type="entry name" value="KFase/CYL"/>
</dbReference>
<accession>A0A1Y1UHH7</accession>
<dbReference type="RefSeq" id="XP_021871015.1">
    <property type="nucleotide sequence ID" value="XM_022018332.1"/>
</dbReference>
<protein>
    <recommendedName>
        <fullName evidence="4">Cyclase-domain-containing protein</fullName>
    </recommendedName>
</protein>
<evidence type="ECO:0008006" key="4">
    <source>
        <dbReference type="Google" id="ProtNLM"/>
    </source>
</evidence>
<gene>
    <name evidence="2" type="ORF">BD324DRAFT_651419</name>
</gene>
<dbReference type="STRING" id="4999.A0A1Y1UHH7"/>
<sequence>MPATLPPFSDLPIQRPGPPLNAWGLYGQDDELGRLNLITPEARLKGAKAVKHGIAINLNMPLDFPKLHAERGALEHTINHRKHANDDILTFNTQGSSQWDGFRHYPYQHYPEKGQYRYYGDQTTEEARDKSVLRNGTQNFVHHPISSRAHLLDIERYINRHNLKPLTYFAESSGIPVEYLEDCAKESNVDIQPGDILIVRIGYIDALMNLPETERNTLVEREVRAWPGVEPSEEMMKWHWEKGIAAVVTDGVAYEKIPFPPDKLSLHQVFLAGWGLPIGELFDLRKLGEECARLNQYTFLFTSMPLYVNGGIASPPNAQAIL</sequence>
<organism evidence="2 3">
    <name type="scientific">Kockovaella imperatae</name>
    <dbReference type="NCBI Taxonomy" id="4999"/>
    <lineage>
        <taxon>Eukaryota</taxon>
        <taxon>Fungi</taxon>
        <taxon>Dikarya</taxon>
        <taxon>Basidiomycota</taxon>
        <taxon>Agaricomycotina</taxon>
        <taxon>Tremellomycetes</taxon>
        <taxon>Tremellales</taxon>
        <taxon>Cuniculitremaceae</taxon>
        <taxon>Kockovaella</taxon>
    </lineage>
</organism>
<dbReference type="AlphaFoldDB" id="A0A1Y1UHH7"/>
<dbReference type="Pfam" id="PF04199">
    <property type="entry name" value="Cyclase"/>
    <property type="match status" value="1"/>
</dbReference>
<dbReference type="GO" id="GO:0019441">
    <property type="term" value="P:L-tryptophan catabolic process to kynurenine"/>
    <property type="evidence" value="ECO:0007669"/>
    <property type="project" value="InterPro"/>
</dbReference>